<keyword evidence="16" id="KW-0443">Lipid metabolism</keyword>
<comment type="caution">
    <text evidence="22">The sequence shown here is derived from an EMBL/GenBank/DDBJ whole genome shotgun (WGS) entry which is preliminary data.</text>
</comment>
<dbReference type="OrthoDB" id="7130006at2759"/>
<evidence type="ECO:0000256" key="8">
    <source>
        <dbReference type="ARBA" id="ARBA00022481"/>
    </source>
</evidence>
<keyword evidence="15 20" id="KW-1133">Transmembrane helix</keyword>
<evidence type="ECO:0000256" key="20">
    <source>
        <dbReference type="SAM" id="Phobius"/>
    </source>
</evidence>
<keyword evidence="8" id="KW-0488">Methylation</keyword>
<evidence type="ECO:0000256" key="1">
    <source>
        <dbReference type="ARBA" id="ARBA00000146"/>
    </source>
</evidence>
<evidence type="ECO:0000256" key="11">
    <source>
        <dbReference type="ARBA" id="ARBA00022797"/>
    </source>
</evidence>
<keyword evidence="13 19" id="KW-0256">Endoplasmic reticulum</keyword>
<dbReference type="GO" id="GO:0033961">
    <property type="term" value="F:cis-stilbene-oxide hydrolase activity"/>
    <property type="evidence" value="ECO:0007669"/>
    <property type="project" value="UniProtKB-UniRule"/>
</dbReference>
<evidence type="ECO:0000256" key="19">
    <source>
        <dbReference type="PIRNR" id="PIRNR001112"/>
    </source>
</evidence>
<keyword evidence="17 19" id="KW-0472">Membrane</keyword>
<evidence type="ECO:0000256" key="9">
    <source>
        <dbReference type="ARBA" id="ARBA00022575"/>
    </source>
</evidence>
<dbReference type="InterPro" id="IPR000639">
    <property type="entry name" value="Epox_hydrolase-like"/>
</dbReference>
<evidence type="ECO:0000256" key="10">
    <source>
        <dbReference type="ARBA" id="ARBA00022692"/>
    </source>
</evidence>
<dbReference type="EMBL" id="WNTK01000402">
    <property type="protein sequence ID" value="KAG9469905.1"/>
    <property type="molecule type" value="Genomic_DNA"/>
</dbReference>
<feature type="transmembrane region" description="Helical" evidence="20">
    <location>
        <begin position="14"/>
        <end position="34"/>
    </location>
</feature>
<dbReference type="PANTHER" id="PTHR21661:SF78">
    <property type="entry name" value="EPOXIDE HYDROLASE 1"/>
    <property type="match status" value="1"/>
</dbReference>
<dbReference type="GO" id="GO:0009636">
    <property type="term" value="P:response to toxic substance"/>
    <property type="evidence" value="ECO:0007669"/>
    <property type="project" value="UniProtKB-KW"/>
</dbReference>
<comment type="catalytic activity">
    <reaction evidence="1">
        <text>11,12-epoxy-(5Z,8Z,14Z)-eicosatrienoate + H2O = 11,12-dihydroxy-(5Z,8Z,14Z)-eicosatrienoate</text>
        <dbReference type="Rhea" id="RHEA:44044"/>
        <dbReference type="ChEBI" id="CHEBI:15377"/>
        <dbReference type="ChEBI" id="CHEBI:76625"/>
        <dbReference type="ChEBI" id="CHEBI:84031"/>
    </reaction>
    <physiologicalReaction direction="left-to-right" evidence="1">
        <dbReference type="Rhea" id="RHEA:44045"/>
    </physiologicalReaction>
</comment>
<name>A0A8J6EJ57_ELECQ</name>
<dbReference type="AlphaFoldDB" id="A0A8J6EJ57"/>
<evidence type="ECO:0000256" key="17">
    <source>
        <dbReference type="ARBA" id="ARBA00023136"/>
    </source>
</evidence>
<comment type="subcellular location">
    <subcellularLocation>
        <location evidence="6">Endoplasmic reticulum membrane</location>
        <topology evidence="6">Single-pass type III membrane protein</topology>
    </subcellularLocation>
    <subcellularLocation>
        <location evidence="5">Microsome membrane</location>
        <topology evidence="5">Single-pass type III membrane protein</topology>
    </subcellularLocation>
</comment>
<evidence type="ECO:0000259" key="21">
    <source>
        <dbReference type="Pfam" id="PF06441"/>
    </source>
</evidence>
<evidence type="ECO:0000256" key="6">
    <source>
        <dbReference type="ARBA" id="ARBA00004643"/>
    </source>
</evidence>
<comment type="catalytic activity">
    <reaction evidence="18">
        <text>2-(5Z,8Z,11Z,14Z-eicosatetraenoyl)-glycerol + H2O = glycerol + (5Z,8Z,11Z,14Z)-eicosatetraenoate + H(+)</text>
        <dbReference type="Rhea" id="RHEA:26132"/>
        <dbReference type="ChEBI" id="CHEBI:15377"/>
        <dbReference type="ChEBI" id="CHEBI:15378"/>
        <dbReference type="ChEBI" id="CHEBI:17754"/>
        <dbReference type="ChEBI" id="CHEBI:32395"/>
        <dbReference type="ChEBI" id="CHEBI:52392"/>
    </reaction>
    <physiologicalReaction direction="left-to-right" evidence="18">
        <dbReference type="Rhea" id="RHEA:26133"/>
    </physiologicalReaction>
</comment>
<comment type="similarity">
    <text evidence="7 19">Belongs to the peptidase S33 family.</text>
</comment>
<keyword evidence="10 20" id="KW-0812">Transmembrane</keyword>
<accession>A0A8J6EJ57</accession>
<dbReference type="Pfam" id="PF06441">
    <property type="entry name" value="EHN"/>
    <property type="match status" value="1"/>
</dbReference>
<proteinExistence type="inferred from homology"/>
<dbReference type="InterPro" id="IPR010497">
    <property type="entry name" value="Epoxide_hydro_N"/>
</dbReference>
<evidence type="ECO:0000256" key="18">
    <source>
        <dbReference type="ARBA" id="ARBA00047476"/>
    </source>
</evidence>
<dbReference type="GO" id="GO:0005789">
    <property type="term" value="C:endoplasmic reticulum membrane"/>
    <property type="evidence" value="ECO:0007669"/>
    <property type="project" value="UniProtKB-SubCell"/>
</dbReference>
<evidence type="ECO:0000256" key="14">
    <source>
        <dbReference type="ARBA" id="ARBA00022848"/>
    </source>
</evidence>
<evidence type="ECO:0000256" key="16">
    <source>
        <dbReference type="ARBA" id="ARBA00023098"/>
    </source>
</evidence>
<keyword evidence="23" id="KW-1185">Reference proteome</keyword>
<dbReference type="EC" id="3.3.2.9" evidence="19"/>
<feature type="domain" description="Epoxide hydrolase N-terminal" evidence="21">
    <location>
        <begin position="62"/>
        <end position="171"/>
    </location>
</feature>
<dbReference type="GO" id="GO:0097176">
    <property type="term" value="P:epoxide metabolic process"/>
    <property type="evidence" value="ECO:0007669"/>
    <property type="project" value="TreeGrafter"/>
</dbReference>
<dbReference type="Proteomes" id="UP000770717">
    <property type="component" value="Unassembled WGS sequence"/>
</dbReference>
<sequence length="378" mass="43424">MWKRIWGSAFNDHWPHSALVPVGVGGAVLCWLLCRRRKRTIEMGDGWWGAGVKPQKTEDTSVRPFHIEVSEDDIKDLHERLDRTRYVTPLEDSQFHYGFPGTELQKIVSYWRNTFDWGKQVETINRYPHYKTNIEGLDVHFLHVKPPHLQPGQKAVPLLMVHGWPGSIYEFYRIIPLLTEPGKHGLDPSVTFEVICPSIPGYGFSEAPHKKGFDAAAAARIFYKLMLRLGFIGWRGNNRAMLVLYCLSPCEGEIGTCVRKLTALSCCYHRNYSMDDLLTNVMIYWVTGSVTSSMRFYKENFTREFQTSPTARTPVYVPTGIAAFPCELLHAPRVLAKDKYRNIVTYTYMPRGGHFAAFEEPELLARDIQNFVSKVEKK</sequence>
<evidence type="ECO:0000256" key="2">
    <source>
        <dbReference type="ARBA" id="ARBA00000221"/>
    </source>
</evidence>
<dbReference type="InterPro" id="IPR029058">
    <property type="entry name" value="AB_hydrolase_fold"/>
</dbReference>
<comment type="catalytic activity">
    <reaction evidence="4">
        <text>8,9-epoxy-(5Z,11Z,14Z)-eicosatrienoate + H2O = 8,9-dihydroxy-(5Z,11Z,14Z)-eicosatrienoate</text>
        <dbReference type="Rhea" id="RHEA:44048"/>
        <dbReference type="ChEBI" id="CHEBI:15377"/>
        <dbReference type="ChEBI" id="CHEBI:84025"/>
        <dbReference type="ChEBI" id="CHEBI:84032"/>
    </reaction>
    <physiologicalReaction direction="left-to-right" evidence="4">
        <dbReference type="Rhea" id="RHEA:44049"/>
    </physiologicalReaction>
</comment>
<keyword evidence="14" id="KW-0492">Microsome</keyword>
<gene>
    <name evidence="22" type="ORF">GDO78_019389</name>
</gene>
<dbReference type="EMBL" id="WNTK01000402">
    <property type="protein sequence ID" value="KAG9469904.1"/>
    <property type="molecule type" value="Genomic_DNA"/>
</dbReference>
<dbReference type="PANTHER" id="PTHR21661">
    <property type="entry name" value="EPOXIDE HYDROLASE 1-RELATED"/>
    <property type="match status" value="1"/>
</dbReference>
<dbReference type="Gene3D" id="3.40.50.1820">
    <property type="entry name" value="alpha/beta hydrolase"/>
    <property type="match status" value="2"/>
</dbReference>
<dbReference type="PRINTS" id="PR00412">
    <property type="entry name" value="EPOXHYDRLASE"/>
</dbReference>
<keyword evidence="9" id="KW-0216">Detoxification</keyword>
<comment type="function">
    <text evidence="19">Biotransformation enzyme that catalyzes the hydrolysis of arene and aliphatic epoxides to less reactive and more water soluble dihydrodiols by the trans addition of water.</text>
</comment>
<evidence type="ECO:0000256" key="13">
    <source>
        <dbReference type="ARBA" id="ARBA00022824"/>
    </source>
</evidence>
<keyword evidence="12 19" id="KW-0378">Hydrolase</keyword>
<comment type="catalytic activity">
    <reaction evidence="2 19">
        <text>1-(4-methoxyphenyl)-N-methyl-N-[(3-methyloxetan-3-yl)methyl]methanamine + H2O = 2-{[(4-methoxybenzyl)(methyl)amino]methyl}-2-methylpropane-1,3-diol</text>
        <dbReference type="Rhea" id="RHEA:55764"/>
        <dbReference type="ChEBI" id="CHEBI:15377"/>
        <dbReference type="ChEBI" id="CHEBI:139161"/>
        <dbReference type="ChEBI" id="CHEBI:139164"/>
        <dbReference type="EC" id="3.3.2.9"/>
    </reaction>
</comment>
<evidence type="ECO:0000256" key="3">
    <source>
        <dbReference type="ARBA" id="ARBA00001306"/>
    </source>
</evidence>
<comment type="catalytic activity">
    <reaction evidence="3">
        <text>cis-stilbene oxide + H2O = (1R,2R)-hydrobenzoin</text>
        <dbReference type="Rhea" id="RHEA:23900"/>
        <dbReference type="ChEBI" id="CHEBI:15377"/>
        <dbReference type="ChEBI" id="CHEBI:50004"/>
        <dbReference type="ChEBI" id="CHEBI:50014"/>
        <dbReference type="EC" id="3.3.2.9"/>
    </reaction>
    <physiologicalReaction direction="left-to-right" evidence="3">
        <dbReference type="Rhea" id="RHEA:23901"/>
    </physiologicalReaction>
</comment>
<evidence type="ECO:0000256" key="15">
    <source>
        <dbReference type="ARBA" id="ARBA00022989"/>
    </source>
</evidence>
<evidence type="ECO:0000256" key="7">
    <source>
        <dbReference type="ARBA" id="ARBA00010088"/>
    </source>
</evidence>
<dbReference type="SUPFAM" id="SSF53474">
    <property type="entry name" value="alpha/beta-Hydrolases"/>
    <property type="match status" value="1"/>
</dbReference>
<protein>
    <recommendedName>
        <fullName evidence="19">Epoxide hydrolase</fullName>
        <ecNumber evidence="19">3.3.2.9</ecNumber>
    </recommendedName>
</protein>
<dbReference type="GO" id="GO:0019369">
    <property type="term" value="P:arachidonate metabolic process"/>
    <property type="evidence" value="ECO:0007669"/>
    <property type="project" value="TreeGrafter"/>
</dbReference>
<evidence type="ECO:0000256" key="4">
    <source>
        <dbReference type="ARBA" id="ARBA00001899"/>
    </source>
</evidence>
<evidence type="ECO:0000313" key="23">
    <source>
        <dbReference type="Proteomes" id="UP000770717"/>
    </source>
</evidence>
<reference evidence="22" key="1">
    <citation type="thesis" date="2020" institute="ProQuest LLC" country="789 East Eisenhower Parkway, Ann Arbor, MI, USA">
        <title>Comparative Genomics and Chromosome Evolution.</title>
        <authorList>
            <person name="Mudd A.B."/>
        </authorList>
    </citation>
    <scope>NUCLEOTIDE SEQUENCE</scope>
    <source>
        <strain evidence="22">HN-11 Male</strain>
        <tissue evidence="22">Kidney and liver</tissue>
    </source>
</reference>
<keyword evidence="11 19" id="KW-0058">Aromatic hydrocarbons catabolism</keyword>
<dbReference type="InterPro" id="IPR016292">
    <property type="entry name" value="Epoxide_hydrolase"/>
</dbReference>
<evidence type="ECO:0000313" key="22">
    <source>
        <dbReference type="EMBL" id="KAG9469905.1"/>
    </source>
</evidence>
<dbReference type="PIRSF" id="PIRSF001112">
    <property type="entry name" value="Epoxide_hydrolase"/>
    <property type="match status" value="1"/>
</dbReference>
<evidence type="ECO:0000256" key="5">
    <source>
        <dbReference type="ARBA" id="ARBA00004390"/>
    </source>
</evidence>
<organism evidence="22 23">
    <name type="scientific">Eleutherodactylus coqui</name>
    <name type="common">Puerto Rican coqui</name>
    <dbReference type="NCBI Taxonomy" id="57060"/>
    <lineage>
        <taxon>Eukaryota</taxon>
        <taxon>Metazoa</taxon>
        <taxon>Chordata</taxon>
        <taxon>Craniata</taxon>
        <taxon>Vertebrata</taxon>
        <taxon>Euteleostomi</taxon>
        <taxon>Amphibia</taxon>
        <taxon>Batrachia</taxon>
        <taxon>Anura</taxon>
        <taxon>Neobatrachia</taxon>
        <taxon>Hyloidea</taxon>
        <taxon>Eleutherodactylidae</taxon>
        <taxon>Eleutherodactylinae</taxon>
        <taxon>Eleutherodactylus</taxon>
        <taxon>Eleutherodactylus</taxon>
    </lineage>
</organism>
<evidence type="ECO:0000256" key="12">
    <source>
        <dbReference type="ARBA" id="ARBA00022801"/>
    </source>
</evidence>